<sequence length="427" mass="46662">MLHFSDHIFLIFSIILLSNSAAFLVGNPPKKENGILSLAPRDQMTESKEWTRLAIQRLWAERELMGVTPIHVISPPGLPALKIVFKNESASTTGSLKHRYAWALMSWALLEGHVKNGTHVIEASSGNTACSLGYMCRLLGLKFTAVVPDTIELVKVKRIEEQGGSVVRVPISDRLIIAEQLAKSTGGFFMNQFKNAFYAEEFHESGSAPKASANLMHELLRQLNNTPPDVFVHPAGTGGTLSSIGRYAKKYGLKTEIVLADTQYSVYFDYVMNGTFSKNTGAHHWIAPGMAGIGYGAMGPARIAQTTSLDPAVIDRVLKMPDLASTAAMKVARDIGINGGTSTGVNFLAALHIGALLPSERPVTVATILADSGKYYETTYFNRKWIGAKFEFHGGLKVYDCWCEVIKKCFESGEDPLKIGQKACKNF</sequence>
<proteinExistence type="predicted"/>
<dbReference type="OMA" id="VPRWIVV"/>
<gene>
    <name evidence="3" type="ORF">CRE_31540</name>
</gene>
<dbReference type="GO" id="GO:0019344">
    <property type="term" value="P:cysteine biosynthetic process"/>
    <property type="evidence" value="ECO:0007669"/>
    <property type="project" value="UniProtKB-ARBA"/>
</dbReference>
<reference evidence="3" key="1">
    <citation type="submission" date="2007-07" db="EMBL/GenBank/DDBJ databases">
        <title>PCAP assembly of the Caenorhabditis remanei genome.</title>
        <authorList>
            <consortium name="The Caenorhabditis remanei Sequencing Consortium"/>
            <person name="Wilson R.K."/>
        </authorList>
    </citation>
    <scope>NUCLEOTIDE SEQUENCE [LARGE SCALE GENOMIC DNA]</scope>
    <source>
        <strain evidence="3">PB4641</strain>
    </source>
</reference>
<evidence type="ECO:0000259" key="2">
    <source>
        <dbReference type="Pfam" id="PF00291"/>
    </source>
</evidence>
<feature type="chain" id="PRO_5003178644" description="Tryptophan synthase beta chain-like PALP domain-containing protein" evidence="1">
    <location>
        <begin position="23"/>
        <end position="427"/>
    </location>
</feature>
<dbReference type="HOGENOM" id="CLU_046285_1_0_1"/>
<accession>E3NI53</accession>
<dbReference type="InterPro" id="IPR001926">
    <property type="entry name" value="TrpB-like_PALP"/>
</dbReference>
<dbReference type="OrthoDB" id="10259545at2759"/>
<organism evidence="4">
    <name type="scientific">Caenorhabditis remanei</name>
    <name type="common">Caenorhabditis vulgaris</name>
    <dbReference type="NCBI Taxonomy" id="31234"/>
    <lineage>
        <taxon>Eukaryota</taxon>
        <taxon>Metazoa</taxon>
        <taxon>Ecdysozoa</taxon>
        <taxon>Nematoda</taxon>
        <taxon>Chromadorea</taxon>
        <taxon>Rhabditida</taxon>
        <taxon>Rhabditina</taxon>
        <taxon>Rhabditomorpha</taxon>
        <taxon>Rhabditoidea</taxon>
        <taxon>Rhabditidae</taxon>
        <taxon>Peloderinae</taxon>
        <taxon>Caenorhabditis</taxon>
    </lineage>
</organism>
<feature type="signal peptide" evidence="1">
    <location>
        <begin position="1"/>
        <end position="22"/>
    </location>
</feature>
<evidence type="ECO:0000313" key="4">
    <source>
        <dbReference type="Proteomes" id="UP000008281"/>
    </source>
</evidence>
<keyword evidence="4" id="KW-1185">Reference proteome</keyword>
<dbReference type="InterPro" id="IPR036052">
    <property type="entry name" value="TrpB-like_PALP_sf"/>
</dbReference>
<keyword evidence="1" id="KW-0732">Signal</keyword>
<protein>
    <recommendedName>
        <fullName evidence="2">Tryptophan synthase beta chain-like PALP domain-containing protein</fullName>
    </recommendedName>
</protein>
<evidence type="ECO:0000256" key="1">
    <source>
        <dbReference type="SAM" id="SignalP"/>
    </source>
</evidence>
<feature type="domain" description="Tryptophan synthase beta chain-like PALP" evidence="2">
    <location>
        <begin position="66"/>
        <end position="365"/>
    </location>
</feature>
<dbReference type="eggNOG" id="KOG1252">
    <property type="taxonomic scope" value="Eukaryota"/>
</dbReference>
<dbReference type="Pfam" id="PF00291">
    <property type="entry name" value="PALP"/>
    <property type="match status" value="1"/>
</dbReference>
<dbReference type="InterPro" id="IPR050214">
    <property type="entry name" value="Cys_Synth/Cystath_Beta-Synth"/>
</dbReference>
<dbReference type="AlphaFoldDB" id="E3NI53"/>
<dbReference type="PANTHER" id="PTHR10314">
    <property type="entry name" value="CYSTATHIONINE BETA-SYNTHASE"/>
    <property type="match status" value="1"/>
</dbReference>
<dbReference type="STRING" id="31234.E3NI53"/>
<dbReference type="Proteomes" id="UP000008281">
    <property type="component" value="Unassembled WGS sequence"/>
</dbReference>
<evidence type="ECO:0000313" key="3">
    <source>
        <dbReference type="EMBL" id="EFO98769.1"/>
    </source>
</evidence>
<dbReference type="SUPFAM" id="SSF53686">
    <property type="entry name" value="Tryptophan synthase beta subunit-like PLP-dependent enzymes"/>
    <property type="match status" value="1"/>
</dbReference>
<dbReference type="EMBL" id="DS268694">
    <property type="protein sequence ID" value="EFO98769.1"/>
    <property type="molecule type" value="Genomic_DNA"/>
</dbReference>
<dbReference type="Gene3D" id="3.40.50.1100">
    <property type="match status" value="2"/>
</dbReference>
<dbReference type="InParanoid" id="E3NI53"/>
<name>E3NI53_CAERE</name>
<dbReference type="FunCoup" id="E3NI53">
    <property type="interactions" value="1"/>
</dbReference>